<keyword evidence="3 6" id="KW-0442">Lipid degradation</keyword>
<dbReference type="PROSITE" id="PS50008">
    <property type="entry name" value="PIPLC_Y_DOMAIN"/>
    <property type="match status" value="1"/>
</dbReference>
<evidence type="ECO:0000256" key="6">
    <source>
        <dbReference type="RuleBase" id="RU361133"/>
    </source>
</evidence>
<sequence length="1074" mass="120968">MQDLPLTSRTLKRASGLVSSNGRVVKELVDMEAERDSDAQLSSSTKSSLKGKNGFGASFRRKFQDFRDRNYLGRSKSLNDSETASAASPTNLREGGMKGRGHSRSLSEAPKKPSSPIHTNSAPPALRRNSTQVRPPPLHSVAEGETVHHTTPTIQTVVPLQHEFRSPTAEDITVPILLQQGVPMTKVTMKKHKKVVFRIDADQGQLVWEGRKKKIIPIENIKEIRAGADARYYRQQFQLSKDYQDRWLTLIYIIDGEWKTLHLIADTIDLFEMWNQTLRGLHAIRKELMQGLGNFEVRQAMWEKQYWKGADEEGDEELSFEEVEKLCRKLNINTSRDDLERLFTQADRQQRQFLDFEDFRRFVKLLKGRPEVDRRYKKLRAEGNGHFDFDVFEKFMVDTQKSSLPRQELRRIFDKYSTSTTASDVPGPAMLTLDAFTSFLLSSDNSAFADQHRDEWHEMTHPLPEYFISSSHNTYLVGHQLVGDSTIEGYIRALLQGCRSVEVDIYDGEDEPMIFHGKTLTSKVSLREVCEAIIKYGFVASPYPIIISAEVHCGLAQQDLIAKIMIEVFGEALVKIPPEGIPRFEQLPSPTDLKGKILFKTKNTTLSGSDTLEGDSGETSEPSSSASDSDAFYDAPQKAEPPTPRTPAFPGSPPATPAKAKPQRRNSEQMKEQFTKAKTTFLQRVRSVRGAPSSTPVSSPTLLLSQAPPSLDPLSPVTPLPNIALSSLVSPPSTALIRSPTPIDGPQRVKPKLSFALVALLVYTVGVKCRGINKKEEYAPEHMFSLSENAANRMLRFNMRDLIKHTRTHLVRTYPKGTRLRSTNYDPHRFWVAGAQVVAINWQTFDLGYMINYAMFQRNGRTGYVLKPAALRQHAPKELLNKQTRHTFDVTVISAQQLPRPRSSSGKETSDKVIVDPFVEVTLFIPDWPVEPENKNKDKARAKPKERGRSDERTDPVHTHPRASSTAATSTPARAPSARTSVVKKNGFNPVWEDKLSIPFDCVGDMFDLIFVKFAVKQEDKETDEPLAVYCASLGSLQQGYRHIPLHDSQLSQYLYSTLFVKINVNNVTPAIHI</sequence>
<evidence type="ECO:0000256" key="7">
    <source>
        <dbReference type="SAM" id="MobiDB-lite"/>
    </source>
</evidence>
<comment type="caution">
    <text evidence="11">The sequence shown here is derived from an EMBL/GenBank/DDBJ whole genome shotgun (WGS) entry which is preliminary data.</text>
</comment>
<dbReference type="InterPro" id="IPR037755">
    <property type="entry name" value="Plc1_PH"/>
</dbReference>
<feature type="compositionally biased region" description="Pro residues" evidence="7">
    <location>
        <begin position="639"/>
        <end position="656"/>
    </location>
</feature>
<feature type="region of interest" description="Disordered" evidence="7">
    <location>
        <begin position="33"/>
        <end position="56"/>
    </location>
</feature>
<evidence type="ECO:0000256" key="1">
    <source>
        <dbReference type="ARBA" id="ARBA00012368"/>
    </source>
</evidence>
<reference evidence="11" key="1">
    <citation type="submission" date="2020-11" db="EMBL/GenBank/DDBJ databases">
        <authorList>
            <consortium name="DOE Joint Genome Institute"/>
            <person name="Ahrendt S."/>
            <person name="Riley R."/>
            <person name="Andreopoulos W."/>
            <person name="Labutti K."/>
            <person name="Pangilinan J."/>
            <person name="Ruiz-Duenas F.J."/>
            <person name="Barrasa J.M."/>
            <person name="Sanchez-Garcia M."/>
            <person name="Camarero S."/>
            <person name="Miyauchi S."/>
            <person name="Serrano A."/>
            <person name="Linde D."/>
            <person name="Babiker R."/>
            <person name="Drula E."/>
            <person name="Ayuso-Fernandez I."/>
            <person name="Pacheco R."/>
            <person name="Padilla G."/>
            <person name="Ferreira P."/>
            <person name="Barriuso J."/>
            <person name="Kellner H."/>
            <person name="Castanera R."/>
            <person name="Alfaro M."/>
            <person name="Ramirez L."/>
            <person name="Pisabarro A.G."/>
            <person name="Kuo A."/>
            <person name="Tritt A."/>
            <person name="Lipzen A."/>
            <person name="He G."/>
            <person name="Yan M."/>
            <person name="Ng V."/>
            <person name="Cullen D."/>
            <person name="Martin F."/>
            <person name="Rosso M.-N."/>
            <person name="Henrissat B."/>
            <person name="Hibbett D."/>
            <person name="Martinez A.T."/>
            <person name="Grigoriev I.V."/>
        </authorList>
    </citation>
    <scope>NUCLEOTIDE SEQUENCE</scope>
    <source>
        <strain evidence="11">CBS 506.95</strain>
    </source>
</reference>
<dbReference type="SUPFAM" id="SSF50729">
    <property type="entry name" value="PH domain-like"/>
    <property type="match status" value="1"/>
</dbReference>
<comment type="catalytic activity">
    <reaction evidence="6">
        <text>a 1,2-diacyl-sn-glycero-3-phospho-(1D-myo-inositol-4,5-bisphosphate) + H2O = 1D-myo-inositol 1,4,5-trisphosphate + a 1,2-diacyl-sn-glycerol + H(+)</text>
        <dbReference type="Rhea" id="RHEA:33179"/>
        <dbReference type="ChEBI" id="CHEBI:15377"/>
        <dbReference type="ChEBI" id="CHEBI:15378"/>
        <dbReference type="ChEBI" id="CHEBI:17815"/>
        <dbReference type="ChEBI" id="CHEBI:58456"/>
        <dbReference type="ChEBI" id="CHEBI:203600"/>
        <dbReference type="EC" id="3.1.4.11"/>
    </reaction>
</comment>
<evidence type="ECO:0000259" key="8">
    <source>
        <dbReference type="PROSITE" id="PS50004"/>
    </source>
</evidence>
<dbReference type="SUPFAM" id="SSF49562">
    <property type="entry name" value="C2 domain (Calcium/lipid-binding domain, CaLB)"/>
    <property type="match status" value="1"/>
</dbReference>
<feature type="region of interest" description="Disordered" evidence="7">
    <location>
        <begin position="930"/>
        <end position="980"/>
    </location>
</feature>
<feature type="compositionally biased region" description="Low complexity" evidence="7">
    <location>
        <begin position="962"/>
        <end position="980"/>
    </location>
</feature>
<keyword evidence="4 6" id="KW-0443">Lipid metabolism</keyword>
<dbReference type="Gene3D" id="2.60.40.150">
    <property type="entry name" value="C2 domain"/>
    <property type="match status" value="1"/>
</dbReference>
<keyword evidence="12" id="KW-1185">Reference proteome</keyword>
<dbReference type="InterPro" id="IPR011992">
    <property type="entry name" value="EF-hand-dom_pair"/>
</dbReference>
<dbReference type="GO" id="GO:0005509">
    <property type="term" value="F:calcium ion binding"/>
    <property type="evidence" value="ECO:0007669"/>
    <property type="project" value="InterPro"/>
</dbReference>
<evidence type="ECO:0000256" key="2">
    <source>
        <dbReference type="ARBA" id="ARBA00022801"/>
    </source>
</evidence>
<evidence type="ECO:0000256" key="4">
    <source>
        <dbReference type="ARBA" id="ARBA00023098"/>
    </source>
</evidence>
<dbReference type="SMART" id="SM00239">
    <property type="entry name" value="C2"/>
    <property type="match status" value="1"/>
</dbReference>
<feature type="compositionally biased region" description="Basic and acidic residues" evidence="7">
    <location>
        <begin position="932"/>
        <end position="958"/>
    </location>
</feature>
<dbReference type="PRINTS" id="PR00390">
    <property type="entry name" value="PHPHLIPASEC"/>
</dbReference>
<dbReference type="SMART" id="SM00149">
    <property type="entry name" value="PLCYc"/>
    <property type="match status" value="1"/>
</dbReference>
<dbReference type="SMART" id="SM00148">
    <property type="entry name" value="PLCXc"/>
    <property type="match status" value="1"/>
</dbReference>
<dbReference type="InterPro" id="IPR001711">
    <property type="entry name" value="PLipase_C_Pinositol-sp_Y"/>
</dbReference>
<evidence type="ECO:0000313" key="11">
    <source>
        <dbReference type="EMBL" id="KAF9531255.1"/>
    </source>
</evidence>
<dbReference type="PANTHER" id="PTHR10336:SF36">
    <property type="entry name" value="1-PHOSPHATIDYLINOSITOL 4,5-BISPHOSPHATE PHOSPHODIESTERASE BETA-4"/>
    <property type="match status" value="1"/>
</dbReference>
<dbReference type="Proteomes" id="UP000807306">
    <property type="component" value="Unassembled WGS sequence"/>
</dbReference>
<feature type="domain" description="C2" evidence="8">
    <location>
        <begin position="867"/>
        <end position="1048"/>
    </location>
</feature>
<feature type="region of interest" description="Disordered" evidence="7">
    <location>
        <begin position="605"/>
        <end position="673"/>
    </location>
</feature>
<dbReference type="PANTHER" id="PTHR10336">
    <property type="entry name" value="PHOSPHOINOSITIDE-SPECIFIC PHOSPHOLIPASE C FAMILY PROTEIN"/>
    <property type="match status" value="1"/>
</dbReference>
<dbReference type="EMBL" id="MU157836">
    <property type="protein sequence ID" value="KAF9531255.1"/>
    <property type="molecule type" value="Genomic_DNA"/>
</dbReference>
<dbReference type="PROSITE" id="PS50007">
    <property type="entry name" value="PIPLC_X_DOMAIN"/>
    <property type="match status" value="1"/>
</dbReference>
<dbReference type="InterPro" id="IPR017946">
    <property type="entry name" value="PLC-like_Pdiesterase_TIM-brl"/>
</dbReference>
<dbReference type="CDD" id="cd16207">
    <property type="entry name" value="EFh_ScPlc1p_like"/>
    <property type="match status" value="1"/>
</dbReference>
<dbReference type="GO" id="GO:0051209">
    <property type="term" value="P:release of sequestered calcium ion into cytosol"/>
    <property type="evidence" value="ECO:0007669"/>
    <property type="project" value="TreeGrafter"/>
</dbReference>
<evidence type="ECO:0000256" key="3">
    <source>
        <dbReference type="ARBA" id="ARBA00022963"/>
    </source>
</evidence>
<feature type="domain" description="PI-PLC Y-box" evidence="9">
    <location>
        <begin position="757"/>
        <end position="872"/>
    </location>
</feature>
<feature type="domain" description="EF-hand" evidence="10">
    <location>
        <begin position="334"/>
        <end position="369"/>
    </location>
</feature>
<dbReference type="InterPro" id="IPR011993">
    <property type="entry name" value="PH-like_dom_sf"/>
</dbReference>
<dbReference type="EC" id="3.1.4.11" evidence="1 6"/>
<dbReference type="Pfam" id="PF00387">
    <property type="entry name" value="PI-PLC-Y"/>
    <property type="match status" value="1"/>
</dbReference>
<dbReference type="OrthoDB" id="269822at2759"/>
<dbReference type="GO" id="GO:0016042">
    <property type="term" value="P:lipid catabolic process"/>
    <property type="evidence" value="ECO:0007669"/>
    <property type="project" value="UniProtKB-KW"/>
</dbReference>
<dbReference type="Gene3D" id="3.20.20.190">
    <property type="entry name" value="Phosphatidylinositol (PI) phosphodiesterase"/>
    <property type="match status" value="1"/>
</dbReference>
<evidence type="ECO:0000259" key="10">
    <source>
        <dbReference type="PROSITE" id="PS50222"/>
    </source>
</evidence>
<dbReference type="Gene3D" id="1.10.238.10">
    <property type="entry name" value="EF-hand"/>
    <property type="match status" value="2"/>
</dbReference>
<dbReference type="PROSITE" id="PS50004">
    <property type="entry name" value="C2"/>
    <property type="match status" value="1"/>
</dbReference>
<dbReference type="PROSITE" id="PS50222">
    <property type="entry name" value="EF_HAND_2"/>
    <property type="match status" value="1"/>
</dbReference>
<dbReference type="CDD" id="cd13360">
    <property type="entry name" value="PH_PLC_fungal"/>
    <property type="match status" value="1"/>
</dbReference>
<dbReference type="InterPro" id="IPR000909">
    <property type="entry name" value="PLipase_C_PInositol-sp_X_dom"/>
</dbReference>
<dbReference type="GO" id="GO:0004435">
    <property type="term" value="F:phosphatidylinositol-4,5-bisphosphate phospholipase C activity"/>
    <property type="evidence" value="ECO:0007669"/>
    <property type="project" value="UniProtKB-EC"/>
</dbReference>
<dbReference type="InterPro" id="IPR000008">
    <property type="entry name" value="C2_dom"/>
</dbReference>
<dbReference type="InterPro" id="IPR002048">
    <property type="entry name" value="EF_hand_dom"/>
</dbReference>
<gene>
    <name evidence="11" type="ORF">CPB83DRAFT_849645</name>
</gene>
<proteinExistence type="predicted"/>
<dbReference type="AlphaFoldDB" id="A0A9P6ELE3"/>
<dbReference type="InterPro" id="IPR001192">
    <property type="entry name" value="PI-PLC_fam"/>
</dbReference>
<dbReference type="Gene3D" id="2.30.29.30">
    <property type="entry name" value="Pleckstrin-homology domain (PH domain)/Phosphotyrosine-binding domain (PTB)"/>
    <property type="match status" value="1"/>
</dbReference>
<feature type="compositionally biased region" description="Polar residues" evidence="7">
    <location>
        <begin position="116"/>
        <end position="133"/>
    </location>
</feature>
<organism evidence="11 12">
    <name type="scientific">Crepidotus variabilis</name>
    <dbReference type="NCBI Taxonomy" id="179855"/>
    <lineage>
        <taxon>Eukaryota</taxon>
        <taxon>Fungi</taxon>
        <taxon>Dikarya</taxon>
        <taxon>Basidiomycota</taxon>
        <taxon>Agaricomycotina</taxon>
        <taxon>Agaricomycetes</taxon>
        <taxon>Agaricomycetidae</taxon>
        <taxon>Agaricales</taxon>
        <taxon>Agaricineae</taxon>
        <taxon>Crepidotaceae</taxon>
        <taxon>Crepidotus</taxon>
    </lineage>
</organism>
<protein>
    <recommendedName>
        <fullName evidence="1 6">Phosphoinositide phospholipase C</fullName>
        <ecNumber evidence="1 6">3.1.4.11</ecNumber>
    </recommendedName>
</protein>
<dbReference type="SUPFAM" id="SSF51695">
    <property type="entry name" value="PLC-like phosphodiesterases"/>
    <property type="match status" value="1"/>
</dbReference>
<feature type="region of interest" description="Disordered" evidence="7">
    <location>
        <begin position="74"/>
        <end position="136"/>
    </location>
</feature>
<dbReference type="GO" id="GO:0048015">
    <property type="term" value="P:phosphatidylinositol-mediated signaling"/>
    <property type="evidence" value="ECO:0007669"/>
    <property type="project" value="TreeGrafter"/>
</dbReference>
<dbReference type="InterPro" id="IPR035892">
    <property type="entry name" value="C2_domain_sf"/>
</dbReference>
<feature type="compositionally biased region" description="Low complexity" evidence="7">
    <location>
        <begin position="41"/>
        <end position="50"/>
    </location>
</feature>
<dbReference type="SUPFAM" id="SSF47473">
    <property type="entry name" value="EF-hand"/>
    <property type="match status" value="1"/>
</dbReference>
<dbReference type="Pfam" id="PF00168">
    <property type="entry name" value="C2"/>
    <property type="match status" value="2"/>
</dbReference>
<dbReference type="Pfam" id="PF00388">
    <property type="entry name" value="PI-PLC-X"/>
    <property type="match status" value="1"/>
</dbReference>
<accession>A0A9P6ELE3</accession>
<name>A0A9P6ELE3_9AGAR</name>
<feature type="compositionally biased region" description="Low complexity" evidence="7">
    <location>
        <begin position="619"/>
        <end position="630"/>
    </location>
</feature>
<dbReference type="CDD" id="cd08598">
    <property type="entry name" value="PI-PLC1c_yeast"/>
    <property type="match status" value="1"/>
</dbReference>
<evidence type="ECO:0000256" key="5">
    <source>
        <dbReference type="ARBA" id="ARBA00023224"/>
    </source>
</evidence>
<evidence type="ECO:0000259" key="9">
    <source>
        <dbReference type="PROSITE" id="PS50008"/>
    </source>
</evidence>
<keyword evidence="2 6" id="KW-0378">Hydrolase</keyword>
<evidence type="ECO:0000313" key="12">
    <source>
        <dbReference type="Proteomes" id="UP000807306"/>
    </source>
</evidence>
<keyword evidence="5" id="KW-0807">Transducer</keyword>
<dbReference type="CDD" id="cd00275">
    <property type="entry name" value="C2_PLC_like"/>
    <property type="match status" value="1"/>
</dbReference>
<feature type="compositionally biased region" description="Polar residues" evidence="7">
    <location>
        <begin position="76"/>
        <end position="91"/>
    </location>
</feature>